<dbReference type="GO" id="GO:0055038">
    <property type="term" value="C:recycling endosome membrane"/>
    <property type="evidence" value="ECO:0007669"/>
    <property type="project" value="UniProtKB-SubCell"/>
</dbReference>
<evidence type="ECO:0000256" key="5">
    <source>
        <dbReference type="ARBA" id="ARBA00022448"/>
    </source>
</evidence>
<keyword evidence="5" id="KW-0813">Transport</keyword>
<dbReference type="SUPFAM" id="SSF47473">
    <property type="entry name" value="EF-hand"/>
    <property type="match status" value="1"/>
</dbReference>
<dbReference type="FunFam" id="1.20.5.2440:FF:000001">
    <property type="entry name" value="RAB11 family interacting protein 4"/>
    <property type="match status" value="1"/>
</dbReference>
<dbReference type="Ensembl" id="ENSSLUT00000033134.1">
    <property type="protein sequence ID" value="ENSSLUP00000032112.1"/>
    <property type="gene ID" value="ENSSLUG00000014326.1"/>
</dbReference>
<feature type="coiled-coil region" evidence="14">
    <location>
        <begin position="343"/>
        <end position="484"/>
    </location>
</feature>
<dbReference type="Pfam" id="PF09457">
    <property type="entry name" value="RBD-FIP"/>
    <property type="match status" value="1"/>
</dbReference>
<dbReference type="Pfam" id="PF25450">
    <property type="entry name" value="Rab11-FIP3"/>
    <property type="match status" value="1"/>
</dbReference>
<evidence type="ECO:0000256" key="6">
    <source>
        <dbReference type="ARBA" id="ARBA00022618"/>
    </source>
</evidence>
<evidence type="ECO:0000256" key="10">
    <source>
        <dbReference type="ARBA" id="ARBA00023054"/>
    </source>
</evidence>
<evidence type="ECO:0000256" key="4">
    <source>
        <dbReference type="ARBA" id="ARBA00004654"/>
    </source>
</evidence>
<gene>
    <name evidence="18" type="primary">rab11fip4a</name>
</gene>
<dbReference type="GeneTree" id="ENSGT00440000033742"/>
<keyword evidence="6" id="KW-0132">Cell division</keyword>
<accession>A0A8C9YY41</accession>
<evidence type="ECO:0000256" key="3">
    <source>
        <dbReference type="ARBA" id="ARBA00004626"/>
    </source>
</evidence>
<evidence type="ECO:0000256" key="13">
    <source>
        <dbReference type="ARBA" id="ARBA00023329"/>
    </source>
</evidence>
<name>A0A8C9YY41_SANLU</name>
<evidence type="ECO:0000256" key="14">
    <source>
        <dbReference type="SAM" id="Coils"/>
    </source>
</evidence>
<dbReference type="Proteomes" id="UP000694568">
    <property type="component" value="Unplaced"/>
</dbReference>
<dbReference type="InterPro" id="IPR019018">
    <property type="entry name" value="Rab-bd_FIP-RBD"/>
</dbReference>
<evidence type="ECO:0000313" key="18">
    <source>
        <dbReference type="Ensembl" id="ENSSLUP00000032112.1"/>
    </source>
</evidence>
<proteinExistence type="predicted"/>
<protein>
    <submittedName>
        <fullName evidence="18">RAB11 family interacting protein 4 (class II) a</fullName>
    </submittedName>
</protein>
<dbReference type="InterPro" id="IPR037245">
    <property type="entry name" value="FIP-RBD_C_sf"/>
</dbReference>
<evidence type="ECO:0000313" key="19">
    <source>
        <dbReference type="Proteomes" id="UP000694568"/>
    </source>
</evidence>
<dbReference type="InterPro" id="IPR002048">
    <property type="entry name" value="EF_hand_dom"/>
</dbReference>
<dbReference type="GO" id="GO:0032154">
    <property type="term" value="C:cleavage furrow"/>
    <property type="evidence" value="ECO:0007669"/>
    <property type="project" value="UniProtKB-SubCell"/>
</dbReference>
<keyword evidence="13" id="KW-0968">Cytoplasmic vesicle</keyword>
<keyword evidence="10 14" id="KW-0175">Coiled coil</keyword>
<dbReference type="InterPro" id="IPR051977">
    <property type="entry name" value="Rab11-interacting_regulator"/>
</dbReference>
<feature type="coiled-coil region" evidence="14">
    <location>
        <begin position="513"/>
        <end position="540"/>
    </location>
</feature>
<keyword evidence="8" id="KW-0967">Endosome</keyword>
<dbReference type="InterPro" id="IPR057316">
    <property type="entry name" value="Rab11-FIP3/4_dom"/>
</dbReference>
<dbReference type="GO" id="GO:0005509">
    <property type="term" value="F:calcium ion binding"/>
    <property type="evidence" value="ECO:0007669"/>
    <property type="project" value="InterPro"/>
</dbReference>
<dbReference type="GO" id="GO:0032456">
    <property type="term" value="P:endocytic recycling"/>
    <property type="evidence" value="ECO:0007669"/>
    <property type="project" value="TreeGrafter"/>
</dbReference>
<dbReference type="GO" id="GO:0032465">
    <property type="term" value="P:regulation of cytokinesis"/>
    <property type="evidence" value="ECO:0007669"/>
    <property type="project" value="TreeGrafter"/>
</dbReference>
<dbReference type="SUPFAM" id="SSF144270">
    <property type="entry name" value="Eferin C-derminal domain-like"/>
    <property type="match status" value="1"/>
</dbReference>
<reference evidence="18" key="2">
    <citation type="submission" date="2025-09" db="UniProtKB">
        <authorList>
            <consortium name="Ensembl"/>
        </authorList>
    </citation>
    <scope>IDENTIFICATION</scope>
</reference>
<dbReference type="InterPro" id="IPR011992">
    <property type="entry name" value="EF-hand-dom_pair"/>
</dbReference>
<evidence type="ECO:0000256" key="7">
    <source>
        <dbReference type="ARBA" id="ARBA00022723"/>
    </source>
</evidence>
<evidence type="ECO:0000256" key="12">
    <source>
        <dbReference type="ARBA" id="ARBA00023306"/>
    </source>
</evidence>
<dbReference type="PANTHER" id="PTHR15726:SF5">
    <property type="entry name" value="RAB11 FAMILY-INTERACTING PROTEIN 4"/>
    <property type="match status" value="1"/>
</dbReference>
<evidence type="ECO:0000256" key="8">
    <source>
        <dbReference type="ARBA" id="ARBA00022753"/>
    </source>
</evidence>
<dbReference type="PROSITE" id="PS51511">
    <property type="entry name" value="FIP_RBD"/>
    <property type="match status" value="1"/>
</dbReference>
<feature type="region of interest" description="Disordered" evidence="15">
    <location>
        <begin position="193"/>
        <end position="234"/>
    </location>
</feature>
<dbReference type="SMART" id="SM00054">
    <property type="entry name" value="EFh"/>
    <property type="match status" value="2"/>
</dbReference>
<dbReference type="AlphaFoldDB" id="A0A8C9YY41"/>
<organism evidence="18 19">
    <name type="scientific">Sander lucioperca</name>
    <name type="common">Pike-perch</name>
    <name type="synonym">Perca lucioperca</name>
    <dbReference type="NCBI Taxonomy" id="283035"/>
    <lineage>
        <taxon>Eukaryota</taxon>
        <taxon>Metazoa</taxon>
        <taxon>Chordata</taxon>
        <taxon>Craniata</taxon>
        <taxon>Vertebrata</taxon>
        <taxon>Euteleostomi</taxon>
        <taxon>Actinopterygii</taxon>
        <taxon>Neopterygii</taxon>
        <taxon>Teleostei</taxon>
        <taxon>Neoteleostei</taxon>
        <taxon>Acanthomorphata</taxon>
        <taxon>Eupercaria</taxon>
        <taxon>Perciformes</taxon>
        <taxon>Percoidei</taxon>
        <taxon>Percidae</taxon>
        <taxon>Luciopercinae</taxon>
        <taxon>Sander</taxon>
    </lineage>
</organism>
<feature type="domain" description="EF-hand" evidence="16">
    <location>
        <begin position="14"/>
        <end position="49"/>
    </location>
</feature>
<keyword evidence="11" id="KW-0472">Membrane</keyword>
<comment type="subcellular location">
    <subcellularLocation>
        <location evidence="3">Cleavage furrow</location>
    </subcellularLocation>
    <subcellularLocation>
        <location evidence="2">Cytoplasmic vesicle</location>
    </subcellularLocation>
    <subcellularLocation>
        <location evidence="1">Midbody</location>
    </subcellularLocation>
    <subcellularLocation>
        <location evidence="4">Recycling endosome membrane</location>
        <topology evidence="4">Peripheral membrane protein</topology>
    </subcellularLocation>
</comment>
<evidence type="ECO:0000256" key="15">
    <source>
        <dbReference type="SAM" id="MobiDB-lite"/>
    </source>
</evidence>
<dbReference type="GO" id="GO:0030496">
    <property type="term" value="C:midbody"/>
    <property type="evidence" value="ECO:0007669"/>
    <property type="project" value="UniProtKB-SubCell"/>
</dbReference>
<dbReference type="Pfam" id="PF13499">
    <property type="entry name" value="EF-hand_7"/>
    <property type="match status" value="1"/>
</dbReference>
<keyword evidence="7" id="KW-0479">Metal-binding</keyword>
<dbReference type="PROSITE" id="PS50222">
    <property type="entry name" value="EF_HAND_2"/>
    <property type="match status" value="1"/>
</dbReference>
<dbReference type="Gene3D" id="1.20.5.2440">
    <property type="match status" value="1"/>
</dbReference>
<evidence type="ECO:0000256" key="9">
    <source>
        <dbReference type="ARBA" id="ARBA00022837"/>
    </source>
</evidence>
<evidence type="ECO:0000256" key="2">
    <source>
        <dbReference type="ARBA" id="ARBA00004541"/>
    </source>
</evidence>
<feature type="domain" description="FIP-RBD" evidence="17">
    <location>
        <begin position="548"/>
        <end position="610"/>
    </location>
</feature>
<evidence type="ECO:0000259" key="17">
    <source>
        <dbReference type="PROSITE" id="PS51511"/>
    </source>
</evidence>
<dbReference type="GO" id="GO:0030139">
    <property type="term" value="C:endocytic vesicle"/>
    <property type="evidence" value="ECO:0007669"/>
    <property type="project" value="TreeGrafter"/>
</dbReference>
<dbReference type="PANTHER" id="PTHR15726">
    <property type="entry name" value="RAB11-FAMILY INTERACTING PROTEIN"/>
    <property type="match status" value="1"/>
</dbReference>
<reference evidence="18" key="1">
    <citation type="submission" date="2025-08" db="UniProtKB">
        <authorList>
            <consortium name="Ensembl"/>
        </authorList>
    </citation>
    <scope>IDENTIFICATION</scope>
</reference>
<keyword evidence="9" id="KW-0106">Calcium</keyword>
<dbReference type="Gene3D" id="1.10.238.10">
    <property type="entry name" value="EF-hand"/>
    <property type="match status" value="1"/>
</dbReference>
<evidence type="ECO:0000256" key="1">
    <source>
        <dbReference type="ARBA" id="ARBA00004214"/>
    </source>
</evidence>
<evidence type="ECO:0000259" key="16">
    <source>
        <dbReference type="PROSITE" id="PS50222"/>
    </source>
</evidence>
<feature type="compositionally biased region" description="Polar residues" evidence="15">
    <location>
        <begin position="215"/>
        <end position="234"/>
    </location>
</feature>
<keyword evidence="12" id="KW-0131">Cell cycle</keyword>
<dbReference type="GO" id="GO:0051301">
    <property type="term" value="P:cell division"/>
    <property type="evidence" value="ECO:0007669"/>
    <property type="project" value="UniProtKB-KW"/>
</dbReference>
<dbReference type="FunFam" id="1.10.238.10:FF:000284">
    <property type="entry name" value="RAB11 family interacting protein 4"/>
    <property type="match status" value="1"/>
</dbReference>
<dbReference type="GO" id="GO:0048592">
    <property type="term" value="P:eye morphogenesis"/>
    <property type="evidence" value="ECO:0007669"/>
    <property type="project" value="Ensembl"/>
</dbReference>
<sequence length="611" mass="69537">MEGHVFPDQEQLLQFLRRLKEVFDVCDEDADGFIRVEHLEDLGLQFGQGDEVKKLTRYLDPNAHGKINFKDFCHGVFAIKGCEEILKMAVGPRSVSSNQPSVTDNGYIYQVQSNGELGPPVIMCTRSYPESSVYGEGCGADGECDMDSSAENSLDPTRQDRSVTAISGSGPLLGHLIGSASASVISGEEQFEDYGEGEDVDFTPSSPCPEDDSRTNGFSDLGSSLPSSAGQTPQKMRQLYNSELLDIYCSQCCKKVNLLNDLEARLRNLKANSPNRKISSTAFGRQLFQANHSVFGSSQGSSTEDLFADSIDSCDLDITEKVSYLEKKVTELESDSLANGDLKSKLKHENTQLVHRVHELEEQVKDAEARADQSLEEETKRHREAYSKLDRDRNMEIDLLCNRIQLLEEENGEMKLNVCRLKSQTEKLDQEKQRMTDKLEDTGLRLKDEMDLYRKIMDKLWHNRHEFQKEKEAMQELIDDLRRELEYLQMFKLEMEHPGQGKGLSEYNTRTREIEMEHEVKRLKQENYKLRDQNDDLNAQILSLSLYEAKNLFACHTKAQCLAAEIDNASRDELVDALKEQEEINLRLRQYMDKIILAILDHNPSILEIKS</sequence>
<evidence type="ECO:0000256" key="11">
    <source>
        <dbReference type="ARBA" id="ARBA00023136"/>
    </source>
</evidence>
<keyword evidence="19" id="KW-1185">Reference proteome</keyword>